<evidence type="ECO:0000313" key="7">
    <source>
        <dbReference type="EMBL" id="QDS71919.1"/>
    </source>
</evidence>
<keyword evidence="8" id="KW-1185">Reference proteome</keyword>
<proteinExistence type="predicted"/>
<comment type="subcellular location">
    <subcellularLocation>
        <location evidence="1">Membrane</location>
        <topology evidence="1">Multi-pass membrane protein</topology>
    </subcellularLocation>
</comment>
<dbReference type="PANTHER" id="PTHR28165">
    <property type="entry name" value="NON-CLASSICAL EXPORT PROTEIN 2-RELATED"/>
    <property type="match status" value="1"/>
</dbReference>
<evidence type="ECO:0000313" key="8">
    <source>
        <dbReference type="Proteomes" id="UP000316270"/>
    </source>
</evidence>
<organism evidence="7 8">
    <name type="scientific">Venturia effusa</name>
    <dbReference type="NCBI Taxonomy" id="50376"/>
    <lineage>
        <taxon>Eukaryota</taxon>
        <taxon>Fungi</taxon>
        <taxon>Dikarya</taxon>
        <taxon>Ascomycota</taxon>
        <taxon>Pezizomycotina</taxon>
        <taxon>Dothideomycetes</taxon>
        <taxon>Pleosporomycetidae</taxon>
        <taxon>Venturiales</taxon>
        <taxon>Venturiaceae</taxon>
        <taxon>Venturia</taxon>
    </lineage>
</organism>
<keyword evidence="2 5" id="KW-0812">Transmembrane</keyword>
<keyword evidence="3 5" id="KW-1133">Transmembrane helix</keyword>
<evidence type="ECO:0000256" key="1">
    <source>
        <dbReference type="ARBA" id="ARBA00004141"/>
    </source>
</evidence>
<dbReference type="InterPro" id="IPR008253">
    <property type="entry name" value="Marvel"/>
</dbReference>
<dbReference type="STRING" id="50376.A0A517L8G7"/>
<dbReference type="Pfam" id="PF01284">
    <property type="entry name" value="MARVEL"/>
    <property type="match status" value="1"/>
</dbReference>
<dbReference type="EMBL" id="CP042191">
    <property type="protein sequence ID" value="QDS71919.1"/>
    <property type="molecule type" value="Genomic_DNA"/>
</dbReference>
<sequence>MKVISCEYANNLDITSKATSLFQFVMSTLGRLTCRHVVSARVREQGSVGEWIAARNDWIDFELLFAIVVFGLSVDISKEICQYGPCDQANGSTTGYTAWAGGFGIIASIIGLVSLFWDSIKPMITLVMDGFAALFFLAGGIAMAGQLRGFNCANLDRWVWAGGDYRLNALKRLCTQNTADSVFCFLSFLVCAALVAYGFIKRKD</sequence>
<name>A0A517L8G7_9PEZI</name>
<protein>
    <recommendedName>
        <fullName evidence="6">MARVEL domain-containing protein</fullName>
    </recommendedName>
</protein>
<gene>
    <name evidence="7" type="ORF">FKW77_000523</name>
</gene>
<evidence type="ECO:0000256" key="4">
    <source>
        <dbReference type="ARBA" id="ARBA00023136"/>
    </source>
</evidence>
<dbReference type="GO" id="GO:0032126">
    <property type="term" value="C:eisosome"/>
    <property type="evidence" value="ECO:0007669"/>
    <property type="project" value="TreeGrafter"/>
</dbReference>
<reference evidence="7 8" key="1">
    <citation type="submission" date="2019-07" db="EMBL/GenBank/DDBJ databases">
        <title>Finished genome of Venturia effusa.</title>
        <authorList>
            <person name="Young C.A."/>
            <person name="Cox M.P."/>
            <person name="Ganley A.R.D."/>
            <person name="David W.J."/>
        </authorList>
    </citation>
    <scope>NUCLEOTIDE SEQUENCE [LARGE SCALE GENOMIC DNA]</scope>
    <source>
        <strain evidence="8">albino</strain>
    </source>
</reference>
<feature type="transmembrane region" description="Helical" evidence="5">
    <location>
        <begin position="179"/>
        <end position="200"/>
    </location>
</feature>
<dbReference type="AlphaFoldDB" id="A0A517L8G7"/>
<evidence type="ECO:0000256" key="5">
    <source>
        <dbReference type="SAM" id="Phobius"/>
    </source>
</evidence>
<feature type="transmembrane region" description="Helical" evidence="5">
    <location>
        <begin position="124"/>
        <end position="145"/>
    </location>
</feature>
<evidence type="ECO:0000259" key="6">
    <source>
        <dbReference type="Pfam" id="PF01284"/>
    </source>
</evidence>
<dbReference type="GO" id="GO:0005886">
    <property type="term" value="C:plasma membrane"/>
    <property type="evidence" value="ECO:0007669"/>
    <property type="project" value="TreeGrafter"/>
</dbReference>
<dbReference type="InterPro" id="IPR052649">
    <property type="entry name" value="NCE102-like"/>
</dbReference>
<dbReference type="GO" id="GO:0072659">
    <property type="term" value="P:protein localization to plasma membrane"/>
    <property type="evidence" value="ECO:0007669"/>
    <property type="project" value="TreeGrafter"/>
</dbReference>
<evidence type="ECO:0000256" key="3">
    <source>
        <dbReference type="ARBA" id="ARBA00022989"/>
    </source>
</evidence>
<dbReference type="Proteomes" id="UP000316270">
    <property type="component" value="Chromosome 7"/>
</dbReference>
<keyword evidence="4 5" id="KW-0472">Membrane</keyword>
<accession>A0A517L8G7</accession>
<dbReference type="GO" id="GO:0070941">
    <property type="term" value="P:eisosome assembly"/>
    <property type="evidence" value="ECO:0007669"/>
    <property type="project" value="TreeGrafter"/>
</dbReference>
<evidence type="ECO:0000256" key="2">
    <source>
        <dbReference type="ARBA" id="ARBA00022692"/>
    </source>
</evidence>
<dbReference type="PANTHER" id="PTHR28165:SF2">
    <property type="entry name" value="MARVEL DOMAIN-CONTAINING PROTEIN"/>
    <property type="match status" value="1"/>
</dbReference>
<feature type="transmembrane region" description="Helical" evidence="5">
    <location>
        <begin position="96"/>
        <end position="117"/>
    </location>
</feature>
<dbReference type="OrthoDB" id="2017497at2759"/>
<feature type="domain" description="MARVEL" evidence="6">
    <location>
        <begin position="61"/>
        <end position="195"/>
    </location>
</feature>